<name>A0ABQ2WEL4_9GAMM</name>
<proteinExistence type="predicted"/>
<dbReference type="InterPro" id="IPR018391">
    <property type="entry name" value="PQQ_b-propeller_rpt"/>
</dbReference>
<keyword evidence="4" id="KW-1185">Reference proteome</keyword>
<dbReference type="Proteomes" id="UP000647585">
    <property type="component" value="Unassembled WGS sequence"/>
</dbReference>
<accession>A0ABQ2WEL4</accession>
<evidence type="ECO:0000313" key="3">
    <source>
        <dbReference type="EMBL" id="GGW47528.1"/>
    </source>
</evidence>
<keyword evidence="1" id="KW-0732">Signal</keyword>
<dbReference type="PANTHER" id="PTHR34512:SF30">
    <property type="entry name" value="OUTER MEMBRANE PROTEIN ASSEMBLY FACTOR BAMB"/>
    <property type="match status" value="1"/>
</dbReference>
<evidence type="ECO:0000256" key="1">
    <source>
        <dbReference type="SAM" id="SignalP"/>
    </source>
</evidence>
<feature type="signal peptide" evidence="1">
    <location>
        <begin position="1"/>
        <end position="22"/>
    </location>
</feature>
<dbReference type="SMART" id="SM00564">
    <property type="entry name" value="PQQ"/>
    <property type="match status" value="7"/>
</dbReference>
<dbReference type="Gene3D" id="2.130.10.10">
    <property type="entry name" value="YVTN repeat-like/Quinoprotein amine dehydrogenase"/>
    <property type="match status" value="2"/>
</dbReference>
<reference evidence="4" key="1">
    <citation type="journal article" date="2019" name="Int. J. Syst. Evol. Microbiol.">
        <title>The Global Catalogue of Microorganisms (GCM) 10K type strain sequencing project: providing services to taxonomists for standard genome sequencing and annotation.</title>
        <authorList>
            <consortium name="The Broad Institute Genomics Platform"/>
            <consortium name="The Broad Institute Genome Sequencing Center for Infectious Disease"/>
            <person name="Wu L."/>
            <person name="Ma J."/>
        </authorList>
    </citation>
    <scope>NUCLEOTIDE SEQUENCE [LARGE SCALE GENOMIC DNA]</scope>
    <source>
        <strain evidence="4">KCTC 22157</strain>
    </source>
</reference>
<feature type="domain" description="Pyrrolo-quinoline quinone repeat" evidence="2">
    <location>
        <begin position="121"/>
        <end position="276"/>
    </location>
</feature>
<organism evidence="3 4">
    <name type="scientific">Halomonas johnsoniae</name>
    <dbReference type="NCBI Taxonomy" id="502832"/>
    <lineage>
        <taxon>Bacteria</taxon>
        <taxon>Pseudomonadati</taxon>
        <taxon>Pseudomonadota</taxon>
        <taxon>Gammaproteobacteria</taxon>
        <taxon>Oceanospirillales</taxon>
        <taxon>Halomonadaceae</taxon>
        <taxon>Halomonas</taxon>
    </lineage>
</organism>
<dbReference type="RefSeq" id="WP_193460914.1">
    <property type="nucleotide sequence ID" value="NZ_BMXO01000001.1"/>
</dbReference>
<feature type="chain" id="PRO_5046262283" description="Pyrrolo-quinoline quinone repeat domain-containing protein" evidence="1">
    <location>
        <begin position="23"/>
        <end position="382"/>
    </location>
</feature>
<dbReference type="InterPro" id="IPR002372">
    <property type="entry name" value="PQQ_rpt_dom"/>
</dbReference>
<gene>
    <name evidence="3" type="ORF">GCM10007158_05690</name>
</gene>
<dbReference type="EMBL" id="BMXO01000001">
    <property type="protein sequence ID" value="GGW47528.1"/>
    <property type="molecule type" value="Genomic_DNA"/>
</dbReference>
<comment type="caution">
    <text evidence="3">The sequence shown here is derived from an EMBL/GenBank/DDBJ whole genome shotgun (WGS) entry which is preliminary data.</text>
</comment>
<dbReference type="SUPFAM" id="SSF50998">
    <property type="entry name" value="Quinoprotein alcohol dehydrogenase-like"/>
    <property type="match status" value="1"/>
</dbReference>
<evidence type="ECO:0000313" key="4">
    <source>
        <dbReference type="Proteomes" id="UP000647585"/>
    </source>
</evidence>
<dbReference type="InterPro" id="IPR015943">
    <property type="entry name" value="WD40/YVTN_repeat-like_dom_sf"/>
</dbReference>
<sequence>MSLVVKSTVLLFFCTLSIQSWAVSLMFQANLERTGVYEGTGPQENPELAWKFSAGAPVLSTPLVYDGMVYFVDFEGGVYGVEQESGLLIWEKNLAGQPSFQIAVDENFLLVGRRFSREDNESYLMAVDRLTGEEIWRFEPDDRTGMDAPAIYNGKVFLTSMSENIFSLNLETGEEIWRFPVEGGDRQLLISDGVVYFQGSEQEIYAFDEADGNLIWSYYPPISGDSYFITPAMDECCIYAMANEQETGSILVIDRHNGEKKAEFSVGEITESSSISLFEGVLFFGDDGGSYGGDKGSMNAIDTNSGDLIWKVETQGNVSSSAAIAGDMVYFGSYDRHLYAVDLHTGEVKWTYEVSDGIASSPAVVDGRVYFGSIDGHVYVLE</sequence>
<dbReference type="Pfam" id="PF13360">
    <property type="entry name" value="PQQ_2"/>
    <property type="match status" value="3"/>
</dbReference>
<feature type="domain" description="Pyrrolo-quinoline quinone repeat" evidence="2">
    <location>
        <begin position="47"/>
        <end position="103"/>
    </location>
</feature>
<dbReference type="PANTHER" id="PTHR34512">
    <property type="entry name" value="CELL SURFACE PROTEIN"/>
    <property type="match status" value="1"/>
</dbReference>
<protein>
    <recommendedName>
        <fullName evidence="2">Pyrrolo-quinoline quinone repeat domain-containing protein</fullName>
    </recommendedName>
</protein>
<evidence type="ECO:0000259" key="2">
    <source>
        <dbReference type="Pfam" id="PF13360"/>
    </source>
</evidence>
<dbReference type="InterPro" id="IPR011047">
    <property type="entry name" value="Quinoprotein_ADH-like_sf"/>
</dbReference>
<feature type="domain" description="Pyrrolo-quinoline quinone repeat" evidence="2">
    <location>
        <begin position="295"/>
        <end position="381"/>
    </location>
</feature>